<dbReference type="EMBL" id="JAGEMK010000004">
    <property type="protein sequence ID" value="MBO1752011.1"/>
    <property type="molecule type" value="Genomic_DNA"/>
</dbReference>
<comment type="caution">
    <text evidence="3">The sequence shown here is derived from an EMBL/GenBank/DDBJ whole genome shotgun (WGS) entry which is preliminary data.</text>
</comment>
<evidence type="ECO:0000256" key="1">
    <source>
        <dbReference type="SAM" id="MobiDB-lite"/>
    </source>
</evidence>
<dbReference type="Gene3D" id="2.120.10.30">
    <property type="entry name" value="TolB, C-terminal domain"/>
    <property type="match status" value="1"/>
</dbReference>
<dbReference type="InterPro" id="IPR012938">
    <property type="entry name" value="Glc/Sorbosone_DH"/>
</dbReference>
<dbReference type="InterPro" id="IPR011042">
    <property type="entry name" value="6-blade_b-propeller_TolB-like"/>
</dbReference>
<dbReference type="PANTHER" id="PTHR19328">
    <property type="entry name" value="HEDGEHOG-INTERACTING PROTEIN"/>
    <property type="match status" value="1"/>
</dbReference>
<feature type="domain" description="Glucose/Sorbosone dehydrogenase" evidence="2">
    <location>
        <begin position="60"/>
        <end position="366"/>
    </location>
</feature>
<feature type="compositionally biased region" description="Low complexity" evidence="1">
    <location>
        <begin position="33"/>
        <end position="50"/>
    </location>
</feature>
<organism evidence="3 4">
    <name type="scientific">Actinotalea soli</name>
    <dbReference type="NCBI Taxonomy" id="2819234"/>
    <lineage>
        <taxon>Bacteria</taxon>
        <taxon>Bacillati</taxon>
        <taxon>Actinomycetota</taxon>
        <taxon>Actinomycetes</taxon>
        <taxon>Micrococcales</taxon>
        <taxon>Cellulomonadaceae</taxon>
        <taxon>Actinotalea</taxon>
    </lineage>
</organism>
<dbReference type="Proteomes" id="UP000664209">
    <property type="component" value="Unassembled WGS sequence"/>
</dbReference>
<sequence length="382" mass="38563">MTAACGAQPSEESAGPSLVGPTPGDGSTQPSGADDAGPALPAGPTLPAATEQPQDVLTGLDAPWSLAFLPGGALLVTERDAARVLLVTEAGPAHLAGPGAEELVEGTLTDGEGGLLGVAVPPDVGTQDGGRPPLLLYRTTATGNEVVRGALDLTDPVRPRLGPLEVVLDGIPAASTHNGGRLAFGPDGHLYVTTGDAAEPGSAQQPGSLAGAVLRVTVDGDPAPGNPDPASPVWSRGHRNVQGIAWHEDGRMVASEFGQSEVDELNLVEPGSNYGWPEVEGTGGGPGFTDPLVTWPTSEASPSGIAVTGSTVHLAALRGARLWSVDLDAPALEPVATLEGELGRLRDVVAGPDGALWVLTNNTDGRGDPRAGDDRLVRLTPP</sequence>
<accession>A0A939LPN2</accession>
<dbReference type="InterPro" id="IPR011041">
    <property type="entry name" value="Quinoprot_gluc/sorb_DH_b-prop"/>
</dbReference>
<evidence type="ECO:0000313" key="3">
    <source>
        <dbReference type="EMBL" id="MBO1752011.1"/>
    </source>
</evidence>
<dbReference type="PANTHER" id="PTHR19328:SF13">
    <property type="entry name" value="HIPL1 PROTEIN"/>
    <property type="match status" value="1"/>
</dbReference>
<dbReference type="AlphaFoldDB" id="A0A939LPN2"/>
<dbReference type="SUPFAM" id="SSF50952">
    <property type="entry name" value="Soluble quinoprotein glucose dehydrogenase"/>
    <property type="match status" value="1"/>
</dbReference>
<name>A0A939LPN2_9CELL</name>
<protein>
    <submittedName>
        <fullName evidence="3">PQQ-dependent sugar dehydrogenase</fullName>
    </submittedName>
</protein>
<feature type="region of interest" description="Disordered" evidence="1">
    <location>
        <begin position="1"/>
        <end position="50"/>
    </location>
</feature>
<gene>
    <name evidence="3" type="ORF">J4G33_09370</name>
</gene>
<proteinExistence type="predicted"/>
<evidence type="ECO:0000259" key="2">
    <source>
        <dbReference type="Pfam" id="PF07995"/>
    </source>
</evidence>
<reference evidence="3" key="1">
    <citation type="submission" date="2021-03" db="EMBL/GenBank/DDBJ databases">
        <title>Actinotalea soli sp. nov., isolated from soil.</title>
        <authorList>
            <person name="Ping W."/>
            <person name="Zhang J."/>
        </authorList>
    </citation>
    <scope>NUCLEOTIDE SEQUENCE</scope>
    <source>
        <strain evidence="3">BY-33</strain>
    </source>
</reference>
<dbReference type="Pfam" id="PF07995">
    <property type="entry name" value="GSDH"/>
    <property type="match status" value="1"/>
</dbReference>
<evidence type="ECO:0000313" key="4">
    <source>
        <dbReference type="Proteomes" id="UP000664209"/>
    </source>
</evidence>
<keyword evidence="4" id="KW-1185">Reference proteome</keyword>